<feature type="transmembrane region" description="Helical" evidence="1">
    <location>
        <begin position="194"/>
        <end position="215"/>
    </location>
</feature>
<evidence type="ECO:0000256" key="1">
    <source>
        <dbReference type="SAM" id="Phobius"/>
    </source>
</evidence>
<dbReference type="AlphaFoldDB" id="A0A6G0U9J1"/>
<name>A0A6G0U9J1_APHGL</name>
<dbReference type="EMBL" id="VYZN01000001">
    <property type="protein sequence ID" value="KAE9544886.1"/>
    <property type="molecule type" value="Genomic_DNA"/>
</dbReference>
<evidence type="ECO:0000313" key="3">
    <source>
        <dbReference type="Proteomes" id="UP000475862"/>
    </source>
</evidence>
<accession>A0A6G0U9J1</accession>
<gene>
    <name evidence="2" type="ORF">AGLY_000429</name>
</gene>
<evidence type="ECO:0000313" key="2">
    <source>
        <dbReference type="EMBL" id="KAE9544886.1"/>
    </source>
</evidence>
<dbReference type="Proteomes" id="UP000475862">
    <property type="component" value="Unassembled WGS sequence"/>
</dbReference>
<sequence length="295" mass="34780">MKATVGLSKAKNTTERKTMFLQKNTRTKPIEIEKGNENKEIIYSKICKKKLKSLMLISLEKNIKFNINELINKFGLSSNVLKKKHVWIILIKRIRDNFSIDFYFHLFSTQFNFVFLEIFKIYNVYYILYKFPTVNNTGKNMILKIKLLSQNNERTHGGVLGVQTPPRNIWFLHIIICNSNTQIIIKYKKHIFEYYYLLGIFTIGRSLCGFIVLYFTHTIFSNIMFLERLLSISDLHVQLEIRGGKPFLGHVSNFSNNDFKKFSRAQTSFFIILIFCVPLKFDNWHACHKFTTPTI</sequence>
<keyword evidence="1" id="KW-0472">Membrane</keyword>
<keyword evidence="1" id="KW-1133">Transmembrane helix</keyword>
<protein>
    <submittedName>
        <fullName evidence="2">Uncharacterized protein</fullName>
    </submittedName>
</protein>
<reference evidence="2 3" key="1">
    <citation type="submission" date="2019-08" db="EMBL/GenBank/DDBJ databases">
        <title>The genome of the soybean aphid Biotype 1, its phylome, world population structure and adaptation to the North American continent.</title>
        <authorList>
            <person name="Giordano R."/>
            <person name="Donthu R.K."/>
            <person name="Hernandez A.G."/>
            <person name="Wright C.L."/>
            <person name="Zimin A.V."/>
        </authorList>
    </citation>
    <scope>NUCLEOTIDE SEQUENCE [LARGE SCALE GENOMIC DNA]</scope>
    <source>
        <tissue evidence="2">Whole aphids</tissue>
    </source>
</reference>
<comment type="caution">
    <text evidence="2">The sequence shown here is derived from an EMBL/GenBank/DDBJ whole genome shotgun (WGS) entry which is preliminary data.</text>
</comment>
<feature type="transmembrane region" description="Helical" evidence="1">
    <location>
        <begin position="262"/>
        <end position="281"/>
    </location>
</feature>
<organism evidence="2 3">
    <name type="scientific">Aphis glycines</name>
    <name type="common">Soybean aphid</name>
    <dbReference type="NCBI Taxonomy" id="307491"/>
    <lineage>
        <taxon>Eukaryota</taxon>
        <taxon>Metazoa</taxon>
        <taxon>Ecdysozoa</taxon>
        <taxon>Arthropoda</taxon>
        <taxon>Hexapoda</taxon>
        <taxon>Insecta</taxon>
        <taxon>Pterygota</taxon>
        <taxon>Neoptera</taxon>
        <taxon>Paraneoptera</taxon>
        <taxon>Hemiptera</taxon>
        <taxon>Sternorrhyncha</taxon>
        <taxon>Aphidomorpha</taxon>
        <taxon>Aphidoidea</taxon>
        <taxon>Aphididae</taxon>
        <taxon>Aphidini</taxon>
        <taxon>Aphis</taxon>
        <taxon>Aphis</taxon>
    </lineage>
</organism>
<keyword evidence="3" id="KW-1185">Reference proteome</keyword>
<proteinExistence type="predicted"/>
<keyword evidence="1" id="KW-0812">Transmembrane</keyword>